<gene>
    <name evidence="1" type="ORF">S01H1_80898</name>
</gene>
<feature type="non-terminal residue" evidence="1">
    <location>
        <position position="67"/>
    </location>
</feature>
<organism evidence="1">
    <name type="scientific">marine sediment metagenome</name>
    <dbReference type="NCBI Taxonomy" id="412755"/>
    <lineage>
        <taxon>unclassified sequences</taxon>
        <taxon>metagenomes</taxon>
        <taxon>ecological metagenomes</taxon>
    </lineage>
</organism>
<comment type="caution">
    <text evidence="1">The sequence shown here is derived from an EMBL/GenBank/DDBJ whole genome shotgun (WGS) entry which is preliminary data.</text>
</comment>
<dbReference type="AlphaFoldDB" id="X0ZRJ1"/>
<protein>
    <submittedName>
        <fullName evidence="1">Uncharacterized protein</fullName>
    </submittedName>
</protein>
<sequence length="67" mass="8083">MEQTKQTNTEKRRVYYGVANKVGMRINELYADFMVERFPNETHITYMREWAFRFMSGNPASYMDDES</sequence>
<accession>X0ZRJ1</accession>
<evidence type="ECO:0000313" key="1">
    <source>
        <dbReference type="EMBL" id="GAG50861.1"/>
    </source>
</evidence>
<name>X0ZRJ1_9ZZZZ</name>
<proteinExistence type="predicted"/>
<dbReference type="EMBL" id="BARS01054680">
    <property type="protein sequence ID" value="GAG50861.1"/>
    <property type="molecule type" value="Genomic_DNA"/>
</dbReference>
<reference evidence="1" key="1">
    <citation type="journal article" date="2014" name="Front. Microbiol.">
        <title>High frequency of phylogenetically diverse reductive dehalogenase-homologous genes in deep subseafloor sedimentary metagenomes.</title>
        <authorList>
            <person name="Kawai M."/>
            <person name="Futagami T."/>
            <person name="Toyoda A."/>
            <person name="Takaki Y."/>
            <person name="Nishi S."/>
            <person name="Hori S."/>
            <person name="Arai W."/>
            <person name="Tsubouchi T."/>
            <person name="Morono Y."/>
            <person name="Uchiyama I."/>
            <person name="Ito T."/>
            <person name="Fujiyama A."/>
            <person name="Inagaki F."/>
            <person name="Takami H."/>
        </authorList>
    </citation>
    <scope>NUCLEOTIDE SEQUENCE</scope>
    <source>
        <strain evidence="1">Expedition CK06-06</strain>
    </source>
</reference>